<gene>
    <name evidence="6" type="ORF">UC8_28260</name>
</gene>
<evidence type="ECO:0000259" key="2">
    <source>
        <dbReference type="Pfam" id="PF07626"/>
    </source>
</evidence>
<accession>A0A5B9QP60</accession>
<evidence type="ECO:0008006" key="8">
    <source>
        <dbReference type="Google" id="ProtNLM"/>
    </source>
</evidence>
<feature type="domain" description="DUF1588" evidence="3">
    <location>
        <begin position="580"/>
        <end position="677"/>
    </location>
</feature>
<protein>
    <recommendedName>
        <fullName evidence="8">DUF1592 domain-containing protein</fullName>
    </recommendedName>
</protein>
<dbReference type="Proteomes" id="UP000325286">
    <property type="component" value="Chromosome"/>
</dbReference>
<keyword evidence="7" id="KW-1185">Reference proteome</keyword>
<dbReference type="InterPro" id="IPR013039">
    <property type="entry name" value="DUF1588"/>
</dbReference>
<feature type="domain" description="DUF1592" evidence="4">
    <location>
        <begin position="434"/>
        <end position="561"/>
    </location>
</feature>
<feature type="domain" description="DUF1595" evidence="5">
    <location>
        <begin position="361"/>
        <end position="422"/>
    </location>
</feature>
<dbReference type="RefSeq" id="WP_244952288.1">
    <property type="nucleotide sequence ID" value="NZ_CP042914.1"/>
</dbReference>
<evidence type="ECO:0000313" key="7">
    <source>
        <dbReference type="Proteomes" id="UP000325286"/>
    </source>
</evidence>
<sequence length="781" mass="87763">MSFDISKDIETAEKWAKVLGAINSGEMPPEDSQPLPDADKAAFLQELSGRMVTARKILSDTGGEITMRRLNRREYANTIEALLGVRPDVSDLPDDQGTAGFDTAGASLFFSSDQLEQYLATARRSLRLAISTKPSGKSKTVRIEPEDEYNERYAAAAEQMRDSSRRAKAFLAQSERPASDYGILDAYSAKKKQHAEWLPLMESYLARPETKTGATLIMTIKQGGYTRIRFPVLHAHDDGEYIIRVRAAAYPDAEDRLHYLEFTGGQGKTRKLLGWRKVTGTLDQPQIIEFPISHGLGQQNQIQIHQRSHQDRADKNLATIDMWENGIGTPPGLWIDWAEMVGPEAKQGDADSLCDFHYGDVRQDLRRFATKAFRGTAPGEDYLDRLVFHYQAGIDQGLPPDEAIIDPLAIVLSSPSFLYLVESKTEESSANKTLTAQELASRLSYFLWSGPPDEELMRLAREGRLSDAHVLQKQTERMLSDRRADRFVRHFVRQWLEIERIDMFQFNGVQFRKFDNAVRANAREEIYQTVHHLIDEKLPLGRLLQSDFVVINDLMADYYDIAGVEGYEFRAVPVDDDSIRGGLLGTAAFSAIGSDGVRSSPVERGAWVLRHLLNDPPPPAPPNVPQLSRLAGQHLPARALANAHQEQPQCFQCHQKIDPIGFGLENFDASGQWRDEEVIGIGKLKYGKWTREKRFAIDPQGTLPSGESFADFLELRESIALQEDAFARGFTEALIEYGLGRPYGFTDDPLAESILQQTKNKQYPISEFIHALVQSPSFQSK</sequence>
<name>A0A5B9QP60_9BACT</name>
<evidence type="ECO:0000259" key="5">
    <source>
        <dbReference type="Pfam" id="PF07637"/>
    </source>
</evidence>
<dbReference type="AlphaFoldDB" id="A0A5B9QP60"/>
<dbReference type="InterPro" id="IPR013043">
    <property type="entry name" value="DUF1595"/>
</dbReference>
<feature type="domain" description="DUF1587" evidence="2">
    <location>
        <begin position="68"/>
        <end position="130"/>
    </location>
</feature>
<evidence type="ECO:0000313" key="6">
    <source>
        <dbReference type="EMBL" id="QEG40808.1"/>
    </source>
</evidence>
<dbReference type="Pfam" id="PF07627">
    <property type="entry name" value="PSCyt3"/>
    <property type="match status" value="1"/>
</dbReference>
<organism evidence="6 7">
    <name type="scientific">Roseimaritima ulvae</name>
    <dbReference type="NCBI Taxonomy" id="980254"/>
    <lineage>
        <taxon>Bacteria</taxon>
        <taxon>Pseudomonadati</taxon>
        <taxon>Planctomycetota</taxon>
        <taxon>Planctomycetia</taxon>
        <taxon>Pirellulales</taxon>
        <taxon>Pirellulaceae</taxon>
        <taxon>Roseimaritima</taxon>
    </lineage>
</organism>
<dbReference type="InterPro" id="IPR013042">
    <property type="entry name" value="DUF1592"/>
</dbReference>
<dbReference type="Pfam" id="PF07624">
    <property type="entry name" value="PSD2"/>
    <property type="match status" value="1"/>
</dbReference>
<feature type="domain" description="DUF1585" evidence="1">
    <location>
        <begin position="705"/>
        <end position="778"/>
    </location>
</feature>
<evidence type="ECO:0000259" key="3">
    <source>
        <dbReference type="Pfam" id="PF07627"/>
    </source>
</evidence>
<evidence type="ECO:0000259" key="1">
    <source>
        <dbReference type="Pfam" id="PF07624"/>
    </source>
</evidence>
<dbReference type="Pfam" id="PF07626">
    <property type="entry name" value="PSD3"/>
    <property type="match status" value="1"/>
</dbReference>
<proteinExistence type="predicted"/>
<evidence type="ECO:0000259" key="4">
    <source>
        <dbReference type="Pfam" id="PF07631"/>
    </source>
</evidence>
<dbReference type="Pfam" id="PF07637">
    <property type="entry name" value="PSD5"/>
    <property type="match status" value="1"/>
</dbReference>
<reference evidence="6 7" key="1">
    <citation type="submission" date="2019-08" db="EMBL/GenBank/DDBJ databases">
        <title>Deep-cultivation of Planctomycetes and their phenomic and genomic characterization uncovers novel biology.</title>
        <authorList>
            <person name="Wiegand S."/>
            <person name="Jogler M."/>
            <person name="Boedeker C."/>
            <person name="Pinto D."/>
            <person name="Vollmers J."/>
            <person name="Rivas-Marin E."/>
            <person name="Kohn T."/>
            <person name="Peeters S.H."/>
            <person name="Heuer A."/>
            <person name="Rast P."/>
            <person name="Oberbeckmann S."/>
            <person name="Bunk B."/>
            <person name="Jeske O."/>
            <person name="Meyerdierks A."/>
            <person name="Storesund J.E."/>
            <person name="Kallscheuer N."/>
            <person name="Luecker S."/>
            <person name="Lage O.M."/>
            <person name="Pohl T."/>
            <person name="Merkel B.J."/>
            <person name="Hornburger P."/>
            <person name="Mueller R.-W."/>
            <person name="Bruemmer F."/>
            <person name="Labrenz M."/>
            <person name="Spormann A.M."/>
            <person name="Op den Camp H."/>
            <person name="Overmann J."/>
            <person name="Amann R."/>
            <person name="Jetten M.S.M."/>
            <person name="Mascher T."/>
            <person name="Medema M.H."/>
            <person name="Devos D.P."/>
            <person name="Kaster A.-K."/>
            <person name="Ovreas L."/>
            <person name="Rohde M."/>
            <person name="Galperin M.Y."/>
            <person name="Jogler C."/>
        </authorList>
    </citation>
    <scope>NUCLEOTIDE SEQUENCE [LARGE SCALE GENOMIC DNA]</scope>
    <source>
        <strain evidence="6 7">UC8</strain>
    </source>
</reference>
<dbReference type="InterPro" id="IPR013036">
    <property type="entry name" value="DUF1587"/>
</dbReference>
<dbReference type="EMBL" id="CP042914">
    <property type="protein sequence ID" value="QEG40808.1"/>
    <property type="molecule type" value="Genomic_DNA"/>
</dbReference>
<dbReference type="KEGG" id="rul:UC8_28260"/>
<dbReference type="InterPro" id="IPR011478">
    <property type="entry name" value="DUF1585"/>
</dbReference>
<dbReference type="Pfam" id="PF07631">
    <property type="entry name" value="PSD4"/>
    <property type="match status" value="1"/>
</dbReference>